<dbReference type="Pfam" id="PF00018">
    <property type="entry name" value="SH3_1"/>
    <property type="match status" value="1"/>
</dbReference>
<gene>
    <name evidence="5" type="ORF">EPUL_003903</name>
</gene>
<name>A0A2S4PL96_9PEZI</name>
<evidence type="ECO:0000259" key="4">
    <source>
        <dbReference type="PROSITE" id="PS50002"/>
    </source>
</evidence>
<keyword evidence="1 2" id="KW-0728">SH3 domain</keyword>
<dbReference type="PANTHER" id="PTHR46026">
    <property type="entry name" value="RHO-TYPE GUANINE NUCLEOTIDE EXCHANGE FACTOR, ISOFORM F"/>
    <property type="match status" value="1"/>
</dbReference>
<feature type="region of interest" description="Disordered" evidence="3">
    <location>
        <begin position="774"/>
        <end position="869"/>
    </location>
</feature>
<feature type="compositionally biased region" description="Acidic residues" evidence="3">
    <location>
        <begin position="420"/>
        <end position="438"/>
    </location>
</feature>
<evidence type="ECO:0000313" key="6">
    <source>
        <dbReference type="Proteomes" id="UP000237438"/>
    </source>
</evidence>
<dbReference type="AlphaFoldDB" id="A0A2S4PL96"/>
<dbReference type="InterPro" id="IPR001452">
    <property type="entry name" value="SH3_domain"/>
</dbReference>
<keyword evidence="6" id="KW-1185">Reference proteome</keyword>
<feature type="region of interest" description="Disordered" evidence="3">
    <location>
        <begin position="531"/>
        <end position="606"/>
    </location>
</feature>
<dbReference type="PANTHER" id="PTHR46026:SF1">
    <property type="entry name" value="RHO-TYPE GUANINE NUCLEOTIDE EXCHANGE FACTOR, ISOFORM F"/>
    <property type="match status" value="1"/>
</dbReference>
<dbReference type="STRING" id="225359.A0A2S4PL96"/>
<dbReference type="InterPro" id="IPR036028">
    <property type="entry name" value="SH3-like_dom_sf"/>
</dbReference>
<protein>
    <recommendedName>
        <fullName evidence="4">SH3 domain-containing protein</fullName>
    </recommendedName>
</protein>
<dbReference type="EMBL" id="PEDP01002221">
    <property type="protein sequence ID" value="POS82819.1"/>
    <property type="molecule type" value="Genomic_DNA"/>
</dbReference>
<dbReference type="Gene3D" id="2.30.30.40">
    <property type="entry name" value="SH3 Domains"/>
    <property type="match status" value="1"/>
</dbReference>
<sequence length="869" mass="96045">MPSQVFKVKSIYEYVSQHDDDLHFPLGQIIDVTNEEDDEWYSGEYVDESGIKQEGIFPKNFVEKYEPTAPPRPIPANRPIKETESTSEGIDLTSDELEIPYTAENIPVDPAHITPPLQQSPPQKPSPKTNVLGSSIVTPKSKLHRSSPPSRVPSFEKPTPPPIFEKPASNSFKDRVAAFNKASSSVSGPLKPGGLISGDVSSFIKKPFIAPPPSKDAYIPIPRDHSIPSKFALKGVDQSLAKKENEKQIKSEKFSFEPTDLKDLINTDVKPTSLKERIALLQKQQIEQASRLADAAHKKDKARRPVKKHVEPTAQDESDEQKNPTSLEKTDSKEVSIIKSLEEDKISISDIRKSIDESPRSTESSGDENVVDATRGIEDITENGDKVKPHGSLKNGEDNLNTISSSQDFGIQSEVSTEQNVEEDNNQGDEDEEDGEIDAEIKRKEELRARMAKMSGGMNMHAILGPLGGIPMPSVIIPKKKSNNPSHVNDRKEESPISTPQKESFTAIPLPGMAHLKAKDVTHNENRSADIVAISPQASPKIEGINSNYNQVTSSQESSVCTVGSPKEKSIPPIPKHTDSNDDSNDDSTTPLKSITDSDDNLLSEVQDLSPTTLYAQQDLVRQKNEQLSLQKTLHLDKESVVEADRISPISPVNLGQNKRASIQPPPIPCGINSFEIDSQEPKFQESSTCDRQTYSQVIPPQIPLEENNDNVSHESHHEDEIAPNLHIDLKNNDDLYLTSPTKLPISPYSTKSETFRNHPPKPLQLASNKRLSIDMPRSAPPPPPSKVPSWEKTNEDYETQSNPMSKKRAPSVPSSNATTPEYEKNEDDIYSASPPRSSYTMPERNPPPLPPRDCVAPSRDSIDIVRSL</sequence>
<feature type="compositionally biased region" description="Polar residues" evidence="3">
    <location>
        <begin position="398"/>
        <end position="417"/>
    </location>
</feature>
<feature type="compositionally biased region" description="Basic and acidic residues" evidence="3">
    <location>
        <begin position="375"/>
        <end position="388"/>
    </location>
</feature>
<feature type="region of interest" description="Disordered" evidence="3">
    <location>
        <begin position="107"/>
        <end position="169"/>
    </location>
</feature>
<reference evidence="5 6" key="1">
    <citation type="submission" date="2017-10" db="EMBL/GenBank/DDBJ databases">
        <title>Development of genomic resources for the powdery mildew, Erysiphe pulchra.</title>
        <authorList>
            <person name="Wadl P.A."/>
            <person name="Mack B.M."/>
            <person name="Moore G."/>
            <person name="Beltz S.B."/>
        </authorList>
    </citation>
    <scope>NUCLEOTIDE SEQUENCE [LARGE SCALE GENOMIC DNA]</scope>
    <source>
        <strain evidence="5">Cflorida</strain>
    </source>
</reference>
<feature type="region of interest" description="Disordered" evidence="3">
    <location>
        <begin position="288"/>
        <end position="444"/>
    </location>
</feature>
<dbReference type="InterPro" id="IPR035552">
    <property type="entry name" value="Mti1_SH3"/>
</dbReference>
<accession>A0A2S4PL96</accession>
<feature type="compositionally biased region" description="Polar residues" evidence="3">
    <location>
        <begin position="129"/>
        <end position="138"/>
    </location>
</feature>
<dbReference type="SUPFAM" id="SSF50044">
    <property type="entry name" value="SH3-domain"/>
    <property type="match status" value="1"/>
</dbReference>
<dbReference type="Proteomes" id="UP000237438">
    <property type="component" value="Unassembled WGS sequence"/>
</dbReference>
<evidence type="ECO:0000313" key="5">
    <source>
        <dbReference type="EMBL" id="POS82819.1"/>
    </source>
</evidence>
<feature type="compositionally biased region" description="Polar residues" evidence="3">
    <location>
        <begin position="545"/>
        <end position="562"/>
    </location>
</feature>
<evidence type="ECO:0000256" key="3">
    <source>
        <dbReference type="SAM" id="MobiDB-lite"/>
    </source>
</evidence>
<evidence type="ECO:0000256" key="2">
    <source>
        <dbReference type="PROSITE-ProRule" id="PRU00192"/>
    </source>
</evidence>
<evidence type="ECO:0000256" key="1">
    <source>
        <dbReference type="ARBA" id="ARBA00022443"/>
    </source>
</evidence>
<dbReference type="CDD" id="cd11887">
    <property type="entry name" value="SH3_Bbc1"/>
    <property type="match status" value="1"/>
</dbReference>
<proteinExistence type="predicted"/>
<feature type="domain" description="SH3" evidence="4">
    <location>
        <begin position="3"/>
        <end position="67"/>
    </location>
</feature>
<feature type="region of interest" description="Disordered" evidence="3">
    <location>
        <begin position="475"/>
        <end position="504"/>
    </location>
</feature>
<dbReference type="SMART" id="SM00326">
    <property type="entry name" value="SH3"/>
    <property type="match status" value="1"/>
</dbReference>
<dbReference type="OrthoDB" id="207120at2759"/>
<organism evidence="5 6">
    <name type="scientific">Erysiphe pulchra</name>
    <dbReference type="NCBI Taxonomy" id="225359"/>
    <lineage>
        <taxon>Eukaryota</taxon>
        <taxon>Fungi</taxon>
        <taxon>Dikarya</taxon>
        <taxon>Ascomycota</taxon>
        <taxon>Pezizomycotina</taxon>
        <taxon>Leotiomycetes</taxon>
        <taxon>Erysiphales</taxon>
        <taxon>Erysiphaceae</taxon>
        <taxon>Erysiphe</taxon>
    </lineage>
</organism>
<comment type="caution">
    <text evidence="5">The sequence shown here is derived from an EMBL/GenBank/DDBJ whole genome shotgun (WGS) entry which is preliminary data.</text>
</comment>
<feature type="compositionally biased region" description="Basic residues" evidence="3">
    <location>
        <begin position="298"/>
        <end position="307"/>
    </location>
</feature>
<feature type="compositionally biased region" description="Basic and acidic residues" evidence="3">
    <location>
        <begin position="566"/>
        <end position="580"/>
    </location>
</feature>
<dbReference type="PROSITE" id="PS50002">
    <property type="entry name" value="SH3"/>
    <property type="match status" value="1"/>
</dbReference>
<feature type="compositionally biased region" description="Basic and acidic residues" evidence="3">
    <location>
        <begin position="328"/>
        <end position="360"/>
    </location>
</feature>
<feature type="region of interest" description="Disordered" evidence="3">
    <location>
        <begin position="65"/>
        <end position="90"/>
    </location>
</feature>